<comment type="caution">
    <text evidence="1">The sequence shown here is derived from an EMBL/GenBank/DDBJ whole genome shotgun (WGS) entry which is preliminary data.</text>
</comment>
<dbReference type="Proteomes" id="UP000295176">
    <property type="component" value="Unassembled WGS sequence"/>
</dbReference>
<gene>
    <name evidence="1" type="ORF">C7957_104102</name>
</gene>
<organism evidence="1 2">
    <name type="scientific">Halanaerobium saccharolyticum</name>
    <dbReference type="NCBI Taxonomy" id="43595"/>
    <lineage>
        <taxon>Bacteria</taxon>
        <taxon>Bacillati</taxon>
        <taxon>Bacillota</taxon>
        <taxon>Clostridia</taxon>
        <taxon>Halanaerobiales</taxon>
        <taxon>Halanaerobiaceae</taxon>
        <taxon>Halanaerobium</taxon>
    </lineage>
</organism>
<dbReference type="InterPro" id="IPR029032">
    <property type="entry name" value="AhpD-like"/>
</dbReference>
<dbReference type="EMBL" id="SNXX01000004">
    <property type="protein sequence ID" value="TDQ00101.1"/>
    <property type="molecule type" value="Genomic_DNA"/>
</dbReference>
<keyword evidence="1" id="KW-0575">Peroxidase</keyword>
<sequence>MKWIDMVDEDKAEDKLAKLYDKLTRSGNNELAHVLKVQSLNPDLLEDHFKLYKTIMFGRTNISRRQREMIATVVSDVNECHY</sequence>
<reference evidence="1 2" key="1">
    <citation type="submission" date="2019-03" db="EMBL/GenBank/DDBJ databases">
        <title>Subsurface microbial communities from deep shales in Ohio and West Virginia, USA.</title>
        <authorList>
            <person name="Wrighton K."/>
        </authorList>
    </citation>
    <scope>NUCLEOTIDE SEQUENCE [LARGE SCALE GENOMIC DNA]</scope>
    <source>
        <strain evidence="1 2">MSL 7</strain>
    </source>
</reference>
<dbReference type="AlphaFoldDB" id="A0A4V3CZL3"/>
<name>A0A4V3CZL3_9FIRM</name>
<dbReference type="RefSeq" id="WP_133529831.1">
    <property type="nucleotide sequence ID" value="NZ_SNXX01000004.1"/>
</dbReference>
<accession>A0A4V3CZL3</accession>
<evidence type="ECO:0000313" key="1">
    <source>
        <dbReference type="EMBL" id="TDQ00101.1"/>
    </source>
</evidence>
<proteinExistence type="predicted"/>
<keyword evidence="1" id="KW-0560">Oxidoreductase</keyword>
<dbReference type="SUPFAM" id="SSF69118">
    <property type="entry name" value="AhpD-like"/>
    <property type="match status" value="1"/>
</dbReference>
<protein>
    <submittedName>
        <fullName evidence="1">AhpD family alkylhydroperoxidase</fullName>
    </submittedName>
</protein>
<dbReference type="GO" id="GO:0004601">
    <property type="term" value="F:peroxidase activity"/>
    <property type="evidence" value="ECO:0007669"/>
    <property type="project" value="UniProtKB-KW"/>
</dbReference>
<evidence type="ECO:0000313" key="2">
    <source>
        <dbReference type="Proteomes" id="UP000295176"/>
    </source>
</evidence>
<dbReference type="Gene3D" id="1.20.1290.10">
    <property type="entry name" value="AhpD-like"/>
    <property type="match status" value="1"/>
</dbReference>